<evidence type="ECO:0000313" key="2">
    <source>
        <dbReference type="EMBL" id="MCY1083568.1"/>
    </source>
</evidence>
<feature type="signal peptide" evidence="1">
    <location>
        <begin position="1"/>
        <end position="18"/>
    </location>
</feature>
<feature type="chain" id="PRO_5045409001" description="Lipoprotein" evidence="1">
    <location>
        <begin position="19"/>
        <end position="125"/>
    </location>
</feature>
<reference evidence="2 3" key="1">
    <citation type="submission" date="2022-11" db="EMBL/GenBank/DDBJ databases">
        <title>Minimal conservation of predation-associated metabolite biosynthetic gene clusters underscores biosynthetic potential of Myxococcota including descriptions for ten novel species: Archangium lansinium sp. nov., Myxococcus landrumus sp. nov., Nannocystis bai.</title>
        <authorList>
            <person name="Ahearne A."/>
            <person name="Stevens C."/>
            <person name="Phillips K."/>
        </authorList>
    </citation>
    <scope>NUCLEOTIDE SEQUENCE [LARGE SCALE GENOMIC DNA]</scope>
    <source>
        <strain evidence="2 3">MIWBW</strain>
    </source>
</reference>
<dbReference type="EMBL" id="JAPNKA010000001">
    <property type="protein sequence ID" value="MCY1083568.1"/>
    <property type="molecule type" value="Genomic_DNA"/>
</dbReference>
<comment type="caution">
    <text evidence="2">The sequence shown here is derived from an EMBL/GenBank/DDBJ whole genome shotgun (WGS) entry which is preliminary data.</text>
</comment>
<keyword evidence="1" id="KW-0732">Signal</keyword>
<name>A0ABT4APC7_9BACT</name>
<dbReference type="RefSeq" id="WP_267542092.1">
    <property type="nucleotide sequence ID" value="NZ_JAPNKA010000001.1"/>
</dbReference>
<accession>A0ABT4APC7</accession>
<organism evidence="2 3">
    <name type="scientific">Archangium lansingense</name>
    <dbReference type="NCBI Taxonomy" id="2995310"/>
    <lineage>
        <taxon>Bacteria</taxon>
        <taxon>Pseudomonadati</taxon>
        <taxon>Myxococcota</taxon>
        <taxon>Myxococcia</taxon>
        <taxon>Myxococcales</taxon>
        <taxon>Cystobacterineae</taxon>
        <taxon>Archangiaceae</taxon>
        <taxon>Archangium</taxon>
    </lineage>
</organism>
<gene>
    <name evidence="2" type="ORF">OV287_54930</name>
</gene>
<dbReference type="Proteomes" id="UP001207654">
    <property type="component" value="Unassembled WGS sequence"/>
</dbReference>
<proteinExistence type="predicted"/>
<sequence>MRKFFLISSAALSMLAVGCVTPQSVCETSVQNSCAKLFECSSTEVKGSDTFKSIYGTNAAECETKLGALTKCDSKKDFDEMCTDEDAGKTFDLGKASECSDGIKSLACADFNSGKLPAACAQTCK</sequence>
<evidence type="ECO:0000256" key="1">
    <source>
        <dbReference type="SAM" id="SignalP"/>
    </source>
</evidence>
<evidence type="ECO:0000313" key="3">
    <source>
        <dbReference type="Proteomes" id="UP001207654"/>
    </source>
</evidence>
<protein>
    <recommendedName>
        <fullName evidence="4">Lipoprotein</fullName>
    </recommendedName>
</protein>
<dbReference type="PROSITE" id="PS51257">
    <property type="entry name" value="PROKAR_LIPOPROTEIN"/>
    <property type="match status" value="1"/>
</dbReference>
<keyword evidence="3" id="KW-1185">Reference proteome</keyword>
<evidence type="ECO:0008006" key="4">
    <source>
        <dbReference type="Google" id="ProtNLM"/>
    </source>
</evidence>